<accession>A0A7S7NMK0</accession>
<evidence type="ECO:0000256" key="1">
    <source>
        <dbReference type="ARBA" id="ARBA00022679"/>
    </source>
</evidence>
<dbReference type="InterPro" id="IPR029063">
    <property type="entry name" value="SAM-dependent_MTases_sf"/>
</dbReference>
<dbReference type="RefSeq" id="WP_194448066.1">
    <property type="nucleotide sequence ID" value="NZ_CP063849.1"/>
</dbReference>
<dbReference type="PANTHER" id="PTHR43861:SF3">
    <property type="entry name" value="PUTATIVE (AFU_ORTHOLOGUE AFUA_2G14390)-RELATED"/>
    <property type="match status" value="1"/>
</dbReference>
<proteinExistence type="predicted"/>
<dbReference type="Pfam" id="PF13649">
    <property type="entry name" value="Methyltransf_25"/>
    <property type="match status" value="1"/>
</dbReference>
<evidence type="ECO:0000313" key="3">
    <source>
        <dbReference type="EMBL" id="QOY86397.1"/>
    </source>
</evidence>
<dbReference type="CDD" id="cd02440">
    <property type="entry name" value="AdoMet_MTases"/>
    <property type="match status" value="1"/>
</dbReference>
<dbReference type="InterPro" id="IPR041698">
    <property type="entry name" value="Methyltransf_25"/>
</dbReference>
<dbReference type="AlphaFoldDB" id="A0A7S7NMK0"/>
<protein>
    <submittedName>
        <fullName evidence="3">Methyltransferase domain-containing protein</fullName>
    </submittedName>
</protein>
<dbReference type="GO" id="GO:0032259">
    <property type="term" value="P:methylation"/>
    <property type="evidence" value="ECO:0007669"/>
    <property type="project" value="UniProtKB-KW"/>
</dbReference>
<dbReference type="Proteomes" id="UP000593892">
    <property type="component" value="Chromosome"/>
</dbReference>
<keyword evidence="1 3" id="KW-0808">Transferase</keyword>
<feature type="domain" description="Methyltransferase" evidence="2">
    <location>
        <begin position="71"/>
        <end position="165"/>
    </location>
</feature>
<dbReference type="SUPFAM" id="SSF53335">
    <property type="entry name" value="S-adenosyl-L-methionine-dependent methyltransferases"/>
    <property type="match status" value="1"/>
</dbReference>
<gene>
    <name evidence="3" type="ORF">IRI77_26825</name>
</gene>
<keyword evidence="3" id="KW-0489">Methyltransferase</keyword>
<name>A0A7S7NMK0_PALFE</name>
<evidence type="ECO:0000259" key="2">
    <source>
        <dbReference type="Pfam" id="PF13649"/>
    </source>
</evidence>
<dbReference type="KEGG" id="pfer:IRI77_26825"/>
<dbReference type="Gene3D" id="3.40.50.150">
    <property type="entry name" value="Vaccinia Virus protein VP39"/>
    <property type="match status" value="1"/>
</dbReference>
<keyword evidence="4" id="KW-1185">Reference proteome</keyword>
<evidence type="ECO:0000313" key="4">
    <source>
        <dbReference type="Proteomes" id="UP000593892"/>
    </source>
</evidence>
<dbReference type="GO" id="GO:0008168">
    <property type="term" value="F:methyltransferase activity"/>
    <property type="evidence" value="ECO:0007669"/>
    <property type="project" value="UniProtKB-KW"/>
</dbReference>
<reference evidence="3 4" key="1">
    <citation type="submission" date="2020-10" db="EMBL/GenBank/DDBJ databases">
        <title>Complete genome sequence of Paludibaculum fermentans P105T, a facultatively anaerobic acidobacterium capable of dissimilatory Fe(III) reduction.</title>
        <authorList>
            <person name="Dedysh S.N."/>
            <person name="Beletsky A.V."/>
            <person name="Kulichevskaya I.S."/>
            <person name="Mardanov A.V."/>
            <person name="Ravin N.V."/>
        </authorList>
    </citation>
    <scope>NUCLEOTIDE SEQUENCE [LARGE SCALE GENOMIC DNA]</scope>
    <source>
        <strain evidence="3 4">P105</strain>
    </source>
</reference>
<sequence>MESQKLEQTLDKMRRDWDERARENARFYVNTERTDWTDQDFYASGERTFAEEILTDLTNICQGKDPRQMRVLEIGCGAGRVTRALSKYFGEVHAVDVSGEMVALATEAVKPFPGAHAYQNNGMDLSVIPVADFDFAFSTIVFQHIPSREVIYNYVAEVSRLLRPGALFKFQVQGDPTLQTEVDDTWLGVPFSDEQAVEMAEKCGFEPRYRHGAGQQYFWLWFFKR</sequence>
<dbReference type="EMBL" id="CP063849">
    <property type="protein sequence ID" value="QOY86397.1"/>
    <property type="molecule type" value="Genomic_DNA"/>
</dbReference>
<dbReference type="PANTHER" id="PTHR43861">
    <property type="entry name" value="TRANS-ACONITATE 2-METHYLTRANSFERASE-RELATED"/>
    <property type="match status" value="1"/>
</dbReference>
<organism evidence="3 4">
    <name type="scientific">Paludibaculum fermentans</name>
    <dbReference type="NCBI Taxonomy" id="1473598"/>
    <lineage>
        <taxon>Bacteria</taxon>
        <taxon>Pseudomonadati</taxon>
        <taxon>Acidobacteriota</taxon>
        <taxon>Terriglobia</taxon>
        <taxon>Bryobacterales</taxon>
        <taxon>Bryobacteraceae</taxon>
        <taxon>Paludibaculum</taxon>
    </lineage>
</organism>